<gene>
    <name evidence="3" type="ORF">EZS26_001188</name>
</gene>
<keyword evidence="1" id="KW-0472">Membrane</keyword>
<dbReference type="Pfam" id="PF04892">
    <property type="entry name" value="VanZ"/>
    <property type="match status" value="1"/>
</dbReference>
<dbReference type="Proteomes" id="UP000324575">
    <property type="component" value="Unassembled WGS sequence"/>
</dbReference>
<evidence type="ECO:0000313" key="4">
    <source>
        <dbReference type="Proteomes" id="UP000324575"/>
    </source>
</evidence>
<comment type="caution">
    <text evidence="3">The sequence shown here is derived from an EMBL/GenBank/DDBJ whole genome shotgun (WGS) entry which is preliminary data.</text>
</comment>
<sequence length="82" mass="9153">MFLGLSGTVFFDNTAYLKRKTGAVRIALGSFLFPVVLSGLIEIMQEYLTATRSGDWMDFLFDVIGALLGSLICRSIDRRLRS</sequence>
<organism evidence="3 4">
    <name type="scientific">Candidatus Ordinivivax streblomastigis</name>
    <dbReference type="NCBI Taxonomy" id="2540710"/>
    <lineage>
        <taxon>Bacteria</taxon>
        <taxon>Pseudomonadati</taxon>
        <taxon>Bacteroidota</taxon>
        <taxon>Bacteroidia</taxon>
        <taxon>Bacteroidales</taxon>
        <taxon>Candidatus Ordinivivax</taxon>
    </lineage>
</organism>
<keyword evidence="1" id="KW-1133">Transmembrane helix</keyword>
<feature type="domain" description="VanZ-like" evidence="2">
    <location>
        <begin position="3"/>
        <end position="74"/>
    </location>
</feature>
<protein>
    <recommendedName>
        <fullName evidence="2">VanZ-like domain-containing protein</fullName>
    </recommendedName>
</protein>
<evidence type="ECO:0000256" key="1">
    <source>
        <dbReference type="SAM" id="Phobius"/>
    </source>
</evidence>
<dbReference type="EMBL" id="SNRX01000006">
    <property type="protein sequence ID" value="KAA6302681.1"/>
    <property type="molecule type" value="Genomic_DNA"/>
</dbReference>
<feature type="transmembrane region" description="Helical" evidence="1">
    <location>
        <begin position="26"/>
        <end position="44"/>
    </location>
</feature>
<name>A0A5M8P2N6_9BACT</name>
<dbReference type="InterPro" id="IPR006976">
    <property type="entry name" value="VanZ-like"/>
</dbReference>
<feature type="transmembrane region" description="Helical" evidence="1">
    <location>
        <begin position="56"/>
        <end position="76"/>
    </location>
</feature>
<evidence type="ECO:0000313" key="3">
    <source>
        <dbReference type="EMBL" id="KAA6302681.1"/>
    </source>
</evidence>
<dbReference type="AlphaFoldDB" id="A0A5M8P2N6"/>
<evidence type="ECO:0000259" key="2">
    <source>
        <dbReference type="Pfam" id="PF04892"/>
    </source>
</evidence>
<keyword evidence="1" id="KW-0812">Transmembrane</keyword>
<accession>A0A5M8P2N6</accession>
<proteinExistence type="predicted"/>
<reference evidence="3 4" key="1">
    <citation type="submission" date="2019-03" db="EMBL/GenBank/DDBJ databases">
        <title>Single cell metagenomics reveals metabolic interactions within the superorganism composed of flagellate Streblomastix strix and complex community of Bacteroidetes bacteria on its surface.</title>
        <authorList>
            <person name="Treitli S.C."/>
            <person name="Kolisko M."/>
            <person name="Husnik F."/>
            <person name="Keeling P."/>
            <person name="Hampl V."/>
        </authorList>
    </citation>
    <scope>NUCLEOTIDE SEQUENCE [LARGE SCALE GENOMIC DNA]</scope>
    <source>
        <strain evidence="3">St1</strain>
    </source>
</reference>